<dbReference type="EMBL" id="AM942759">
    <property type="protein sequence ID" value="CAR42157.1"/>
    <property type="molecule type" value="Genomic_DNA"/>
</dbReference>
<sequence>MLLVRISDHSGYYNYFYKQYRLFYNQKIDVTY</sequence>
<evidence type="ECO:0000313" key="1">
    <source>
        <dbReference type="EMBL" id="CAR42157.1"/>
    </source>
</evidence>
<protein>
    <submittedName>
        <fullName evidence="1">Uncharacterized protein</fullName>
    </submittedName>
</protein>
<proteinExistence type="predicted"/>
<dbReference type="KEGG" id="pmr:PMI0979"/>
<dbReference type="Proteomes" id="UP000008319">
    <property type="component" value="Chromosome"/>
</dbReference>
<dbReference type="AlphaFoldDB" id="B4EVK3"/>
<accession>B4EVK3</accession>
<dbReference type="EnsemblBacteria" id="CAR42157">
    <property type="protein sequence ID" value="CAR42157"/>
    <property type="gene ID" value="PMI0979"/>
</dbReference>
<reference evidence="1 2" key="1">
    <citation type="journal article" date="2008" name="J. Bacteriol.">
        <title>Complete genome sequence of uropathogenic Proteus mirabilis, a master of both adherence and motility.</title>
        <authorList>
            <person name="Pearson M.M."/>
            <person name="Sebaihia M."/>
            <person name="Churcher C."/>
            <person name="Quail M.A."/>
            <person name="Seshasayee A.S."/>
            <person name="Luscombe N.M."/>
            <person name="Abdellah Z."/>
            <person name="Arrosmith C."/>
            <person name="Atkin B."/>
            <person name="Chillingworth T."/>
            <person name="Hauser H."/>
            <person name="Jagels K."/>
            <person name="Moule S."/>
            <person name="Mungall K."/>
            <person name="Norbertczak H."/>
            <person name="Rabbinowitsch E."/>
            <person name="Walker D."/>
            <person name="Whithead S."/>
            <person name="Thomson N.R."/>
            <person name="Rather P.N."/>
            <person name="Parkhill J."/>
            <person name="Mobley H.L."/>
        </authorList>
    </citation>
    <scope>NUCLEOTIDE SEQUENCE [LARGE SCALE GENOMIC DNA]</scope>
    <source>
        <strain evidence="1 2">HI4320</strain>
    </source>
</reference>
<gene>
    <name evidence="1" type="ordered locus">PMI0979</name>
</gene>
<dbReference type="HOGENOM" id="CLU_3390822_0_0_6"/>
<evidence type="ECO:0000313" key="2">
    <source>
        <dbReference type="Proteomes" id="UP000008319"/>
    </source>
</evidence>
<keyword evidence="2" id="KW-1185">Reference proteome</keyword>
<organism evidence="1 2">
    <name type="scientific">Proteus mirabilis (strain HI4320)</name>
    <dbReference type="NCBI Taxonomy" id="529507"/>
    <lineage>
        <taxon>Bacteria</taxon>
        <taxon>Pseudomonadati</taxon>
        <taxon>Pseudomonadota</taxon>
        <taxon>Gammaproteobacteria</taxon>
        <taxon>Enterobacterales</taxon>
        <taxon>Morganellaceae</taxon>
        <taxon>Proteus</taxon>
    </lineage>
</organism>
<name>B4EVK3_PROMH</name>